<feature type="region of interest" description="Disordered" evidence="1">
    <location>
        <begin position="49"/>
        <end position="69"/>
    </location>
</feature>
<name>A0AAW5ZWY5_RALSL</name>
<protein>
    <submittedName>
        <fullName evidence="2">Uncharacterized protein</fullName>
    </submittedName>
</protein>
<evidence type="ECO:0000313" key="2">
    <source>
        <dbReference type="EMBL" id="MDB0573935.1"/>
    </source>
</evidence>
<evidence type="ECO:0000256" key="1">
    <source>
        <dbReference type="SAM" id="MobiDB-lite"/>
    </source>
</evidence>
<dbReference type="EMBL" id="JAIVFG010000083">
    <property type="protein sequence ID" value="MDB0573935.1"/>
    <property type="molecule type" value="Genomic_DNA"/>
</dbReference>
<comment type="caution">
    <text evidence="2">The sequence shown here is derived from an EMBL/GenBank/DDBJ whole genome shotgun (WGS) entry which is preliminary data.</text>
</comment>
<accession>A0AAW5ZWY5</accession>
<sequence length="69" mass="7920">MYIFTPRQMQDALGIPHGQVQKCIRFDHDEVMAWAKRWLQDAKDQDIDARADPASQRRSLQQALAALPA</sequence>
<gene>
    <name evidence="2" type="ORF">LBW59_24670</name>
</gene>
<organism evidence="2 3">
    <name type="scientific">Ralstonia solanacearum</name>
    <name type="common">Pseudomonas solanacearum</name>
    <dbReference type="NCBI Taxonomy" id="305"/>
    <lineage>
        <taxon>Bacteria</taxon>
        <taxon>Pseudomonadati</taxon>
        <taxon>Pseudomonadota</taxon>
        <taxon>Betaproteobacteria</taxon>
        <taxon>Burkholderiales</taxon>
        <taxon>Burkholderiaceae</taxon>
        <taxon>Ralstonia</taxon>
        <taxon>Ralstonia solanacearum species complex</taxon>
    </lineage>
</organism>
<reference evidence="2" key="1">
    <citation type="submission" date="2021-09" db="EMBL/GenBank/DDBJ databases">
        <title>Genomic analysis of Ralstonia spp.</title>
        <authorList>
            <person name="Aburjaile F."/>
            <person name="Ariute J.C."/>
            <person name="Pais A.K.L."/>
            <person name="Albuquerque G.M.R."/>
            <person name="Silva A.M.F."/>
            <person name="Brenig B."/>
            <person name="Azevedo V."/>
            <person name="Matiuzzi M."/>
            <person name="Ramos R."/>
            <person name="Goes-Neto A."/>
            <person name="Soares S."/>
            <person name="Iseppon A.M.B."/>
            <person name="Souza E."/>
            <person name="Gama M."/>
        </authorList>
    </citation>
    <scope>NUCLEOTIDE SEQUENCE</scope>
    <source>
        <strain evidence="2">CCRMRs91</strain>
    </source>
</reference>
<proteinExistence type="predicted"/>
<evidence type="ECO:0000313" key="3">
    <source>
        <dbReference type="Proteomes" id="UP001144050"/>
    </source>
</evidence>
<dbReference type="Proteomes" id="UP001144050">
    <property type="component" value="Unassembled WGS sequence"/>
</dbReference>
<dbReference type="AlphaFoldDB" id="A0AAW5ZWY5"/>
<dbReference type="RefSeq" id="WP_124981993.1">
    <property type="nucleotide sequence ID" value="NZ_CDLW01000001.1"/>
</dbReference>